<sequence length="144" mass="15760">MKPLTVPGTLDALGAIANYTIAATQKAGLEKETAYNLRLAVDEIVTNIITHGYISTNCTGEVYIQAILDEDTLTIQIEDTAIAYDPTRKPAPRDLTLPLEQRQVGGLGVFLAIQGVDRFVYERANGRNRNRLIVKRRKCDGGTG</sequence>
<evidence type="ECO:0000313" key="4">
    <source>
        <dbReference type="Proteomes" id="UP000654482"/>
    </source>
</evidence>
<name>A0A8J7ASE7_9CYAN</name>
<keyword evidence="1" id="KW-0808">Transferase</keyword>
<gene>
    <name evidence="3" type="ORF">IQ249_06240</name>
</gene>
<dbReference type="GO" id="GO:0004674">
    <property type="term" value="F:protein serine/threonine kinase activity"/>
    <property type="evidence" value="ECO:0007669"/>
    <property type="project" value="UniProtKB-KW"/>
</dbReference>
<evidence type="ECO:0000259" key="2">
    <source>
        <dbReference type="Pfam" id="PF13581"/>
    </source>
</evidence>
<comment type="caution">
    <text evidence="3">The sequence shown here is derived from an EMBL/GenBank/DDBJ whole genome shotgun (WGS) entry which is preliminary data.</text>
</comment>
<dbReference type="Proteomes" id="UP000654482">
    <property type="component" value="Unassembled WGS sequence"/>
</dbReference>
<dbReference type="PANTHER" id="PTHR35526:SF6">
    <property type="entry name" value="SLR1861 PROTEIN"/>
    <property type="match status" value="1"/>
</dbReference>
<dbReference type="SUPFAM" id="SSF55874">
    <property type="entry name" value="ATPase domain of HSP90 chaperone/DNA topoisomerase II/histidine kinase"/>
    <property type="match status" value="1"/>
</dbReference>
<dbReference type="InterPro" id="IPR003594">
    <property type="entry name" value="HATPase_dom"/>
</dbReference>
<dbReference type="InterPro" id="IPR050267">
    <property type="entry name" value="Anti-sigma-factor_SerPK"/>
</dbReference>
<dbReference type="EMBL" id="JADEWZ010000007">
    <property type="protein sequence ID" value="MBE9115496.1"/>
    <property type="molecule type" value="Genomic_DNA"/>
</dbReference>
<keyword evidence="4" id="KW-1185">Reference proteome</keyword>
<keyword evidence="1" id="KW-0418">Kinase</keyword>
<keyword evidence="1" id="KW-0723">Serine/threonine-protein kinase</keyword>
<dbReference type="AlphaFoldDB" id="A0A8J7ASE7"/>
<dbReference type="CDD" id="cd16936">
    <property type="entry name" value="HATPase_RsbW-like"/>
    <property type="match status" value="1"/>
</dbReference>
<evidence type="ECO:0000256" key="1">
    <source>
        <dbReference type="ARBA" id="ARBA00022527"/>
    </source>
</evidence>
<dbReference type="InterPro" id="IPR036890">
    <property type="entry name" value="HATPase_C_sf"/>
</dbReference>
<protein>
    <submittedName>
        <fullName evidence="3">Anti-sigma regulatory factor</fullName>
    </submittedName>
</protein>
<feature type="domain" description="Histidine kinase/HSP90-like ATPase" evidence="2">
    <location>
        <begin position="7"/>
        <end position="130"/>
    </location>
</feature>
<dbReference type="Pfam" id="PF13581">
    <property type="entry name" value="HATPase_c_2"/>
    <property type="match status" value="1"/>
</dbReference>
<organism evidence="3 4">
    <name type="scientific">Lusitaniella coriacea LEGE 07157</name>
    <dbReference type="NCBI Taxonomy" id="945747"/>
    <lineage>
        <taxon>Bacteria</taxon>
        <taxon>Bacillati</taxon>
        <taxon>Cyanobacteriota</taxon>
        <taxon>Cyanophyceae</taxon>
        <taxon>Spirulinales</taxon>
        <taxon>Lusitaniellaceae</taxon>
        <taxon>Lusitaniella</taxon>
    </lineage>
</organism>
<reference evidence="3" key="1">
    <citation type="submission" date="2020-10" db="EMBL/GenBank/DDBJ databases">
        <authorList>
            <person name="Castelo-Branco R."/>
            <person name="Eusebio N."/>
            <person name="Adriana R."/>
            <person name="Vieira A."/>
            <person name="Brugerolle De Fraissinette N."/>
            <person name="Rezende De Castro R."/>
            <person name="Schneider M.P."/>
            <person name="Vasconcelos V."/>
            <person name="Leao P.N."/>
        </authorList>
    </citation>
    <scope>NUCLEOTIDE SEQUENCE</scope>
    <source>
        <strain evidence="3">LEGE 07157</strain>
    </source>
</reference>
<dbReference type="RefSeq" id="WP_194028591.1">
    <property type="nucleotide sequence ID" value="NZ_JADEWZ010000007.1"/>
</dbReference>
<accession>A0A8J7ASE7</accession>
<dbReference type="PANTHER" id="PTHR35526">
    <property type="entry name" value="ANTI-SIGMA-F FACTOR RSBW-RELATED"/>
    <property type="match status" value="1"/>
</dbReference>
<dbReference type="Gene3D" id="3.30.565.10">
    <property type="entry name" value="Histidine kinase-like ATPase, C-terminal domain"/>
    <property type="match status" value="1"/>
</dbReference>
<proteinExistence type="predicted"/>
<evidence type="ECO:0000313" key="3">
    <source>
        <dbReference type="EMBL" id="MBE9115496.1"/>
    </source>
</evidence>